<dbReference type="GeneID" id="119727848"/>
<keyword evidence="3" id="KW-1185">Reference proteome</keyword>
<dbReference type="Proteomes" id="UP000887568">
    <property type="component" value="Unplaced"/>
</dbReference>
<organism evidence="2 3">
    <name type="scientific">Patiria miniata</name>
    <name type="common">Bat star</name>
    <name type="synonym">Asterina miniata</name>
    <dbReference type="NCBI Taxonomy" id="46514"/>
    <lineage>
        <taxon>Eukaryota</taxon>
        <taxon>Metazoa</taxon>
        <taxon>Echinodermata</taxon>
        <taxon>Eleutherozoa</taxon>
        <taxon>Asterozoa</taxon>
        <taxon>Asteroidea</taxon>
        <taxon>Valvatacea</taxon>
        <taxon>Valvatida</taxon>
        <taxon>Asterinidae</taxon>
        <taxon>Patiria</taxon>
    </lineage>
</organism>
<dbReference type="InterPro" id="IPR018289">
    <property type="entry name" value="MULE_transposase_dom"/>
</dbReference>
<dbReference type="OMA" id="WHHRINN"/>
<dbReference type="EnsemblMetazoa" id="XM_038199922.1">
    <property type="protein sequence ID" value="XP_038055850.1"/>
    <property type="gene ID" value="LOC119727848"/>
</dbReference>
<evidence type="ECO:0000313" key="2">
    <source>
        <dbReference type="EnsemblMetazoa" id="XP_038055850.1"/>
    </source>
</evidence>
<dbReference type="PANTHER" id="PTHR47160:SF10">
    <property type="entry name" value="MULE TRANSPOSASE DOMAIN-CONTAINING PROTEIN"/>
    <property type="match status" value="1"/>
</dbReference>
<dbReference type="PANTHER" id="PTHR47160">
    <property type="entry name" value="PUTATIVE-RELATED"/>
    <property type="match status" value="1"/>
</dbReference>
<proteinExistence type="predicted"/>
<name>A0A913ZX35_PATMI</name>
<feature type="domain" description="MULE transposase" evidence="1">
    <location>
        <begin position="19"/>
        <end position="117"/>
    </location>
</feature>
<sequence>MWCFFKPDQLHVLDGTKTWYLDGTFKLVKRPFTQLFSVHAFVKGDTGGMKQVPLAFVLITRRTKKDYKKVLKALRRKLPSRAANLQELVVDFKVGLWGAIRAVFPDASVNCRLFHWTQAVWRKCQALGLTVPYMSNDRVRDFIGQLLSLPFLPNEHIGPAFEELSSLVTDQLAMVKLCSYLRTTWLENSTWSPRDWSVFMRSIRTNNDVEGWHRRLIGQAGRHTVQFYNVIKLLYAESSYVNVQLRLVKEARLCRNQQRMYRQIQGKIFKLWDDYQARRLTTSGLLAACKYLTGPAL</sequence>
<dbReference type="AlphaFoldDB" id="A0A913ZX35"/>
<accession>A0A913ZX35</accession>
<evidence type="ECO:0000313" key="3">
    <source>
        <dbReference type="Proteomes" id="UP000887568"/>
    </source>
</evidence>
<dbReference type="OrthoDB" id="10034274at2759"/>
<evidence type="ECO:0000259" key="1">
    <source>
        <dbReference type="Pfam" id="PF10551"/>
    </source>
</evidence>
<dbReference type="Pfam" id="PF10551">
    <property type="entry name" value="MULE"/>
    <property type="match status" value="1"/>
</dbReference>
<reference evidence="2" key="1">
    <citation type="submission" date="2022-11" db="UniProtKB">
        <authorList>
            <consortium name="EnsemblMetazoa"/>
        </authorList>
    </citation>
    <scope>IDENTIFICATION</scope>
</reference>
<dbReference type="RefSeq" id="XP_038055850.1">
    <property type="nucleotide sequence ID" value="XM_038199922.1"/>
</dbReference>
<protein>
    <recommendedName>
        <fullName evidence="1">MULE transposase domain-containing protein</fullName>
    </recommendedName>
</protein>